<evidence type="ECO:0000313" key="3">
    <source>
        <dbReference type="Proteomes" id="UP001144673"/>
    </source>
</evidence>
<evidence type="ECO:0000256" key="1">
    <source>
        <dbReference type="SAM" id="MobiDB-lite"/>
    </source>
</evidence>
<evidence type="ECO:0000313" key="2">
    <source>
        <dbReference type="EMBL" id="KAJ4163319.1"/>
    </source>
</evidence>
<dbReference type="GeneID" id="80892215"/>
<dbReference type="Proteomes" id="UP001144673">
    <property type="component" value="Chromosome 1"/>
</dbReference>
<feature type="compositionally biased region" description="Polar residues" evidence="1">
    <location>
        <begin position="96"/>
        <end position="107"/>
    </location>
</feature>
<dbReference type="AlphaFoldDB" id="A0A9W8QKL7"/>
<organism evidence="2 3">
    <name type="scientific">Akanthomyces muscarius</name>
    <name type="common">Entomopathogenic fungus</name>
    <name type="synonym">Lecanicillium muscarium</name>
    <dbReference type="NCBI Taxonomy" id="2231603"/>
    <lineage>
        <taxon>Eukaryota</taxon>
        <taxon>Fungi</taxon>
        <taxon>Dikarya</taxon>
        <taxon>Ascomycota</taxon>
        <taxon>Pezizomycotina</taxon>
        <taxon>Sordariomycetes</taxon>
        <taxon>Hypocreomycetidae</taxon>
        <taxon>Hypocreales</taxon>
        <taxon>Cordycipitaceae</taxon>
        <taxon>Akanthomyces</taxon>
    </lineage>
</organism>
<accession>A0A9W8QKL7</accession>
<sequence>MGSRCAVRVCNLRSGTSDGQTHASGHTKLEKDTKPPILPFLRLLEYSLICSPPTEYFWLSSSLLKVCGACYRVAHDDSSHSLNGAASRTPDHPETPETTSCAVQPSDPSILCRATA</sequence>
<gene>
    <name evidence="2" type="ORF">LMH87_005056</name>
</gene>
<name>A0A9W8QKL7_AKAMU</name>
<dbReference type="RefSeq" id="XP_056058234.1">
    <property type="nucleotide sequence ID" value="XM_056202705.1"/>
</dbReference>
<dbReference type="EMBL" id="JAJHUN010000001">
    <property type="protein sequence ID" value="KAJ4163319.1"/>
    <property type="molecule type" value="Genomic_DNA"/>
</dbReference>
<dbReference type="KEGG" id="amus:LMH87_005056"/>
<feature type="region of interest" description="Disordered" evidence="1">
    <location>
        <begin position="78"/>
        <end position="108"/>
    </location>
</feature>
<reference evidence="2" key="1">
    <citation type="journal article" date="2023" name="Access Microbiol">
        <title>De-novo genome assembly for Akanthomyces muscarius, a biocontrol agent of insect agricultural pests.</title>
        <authorList>
            <person name="Erdos Z."/>
            <person name="Studholme D.J."/>
            <person name="Raymond B."/>
            <person name="Sharma M."/>
        </authorList>
    </citation>
    <scope>NUCLEOTIDE SEQUENCE</scope>
    <source>
        <strain evidence="2">Ve6</strain>
    </source>
</reference>
<proteinExistence type="predicted"/>
<protein>
    <submittedName>
        <fullName evidence="2">Uncharacterized protein</fullName>
    </submittedName>
</protein>
<keyword evidence="3" id="KW-1185">Reference proteome</keyword>
<comment type="caution">
    <text evidence="2">The sequence shown here is derived from an EMBL/GenBank/DDBJ whole genome shotgun (WGS) entry which is preliminary data.</text>
</comment>